<reference evidence="2" key="1">
    <citation type="submission" date="2020-06" db="EMBL/GenBank/DDBJ databases">
        <authorList>
            <consortium name="Plant Systems Biology data submission"/>
        </authorList>
    </citation>
    <scope>NUCLEOTIDE SEQUENCE</scope>
    <source>
        <strain evidence="2">D6</strain>
    </source>
</reference>
<comment type="caution">
    <text evidence="2">The sequence shown here is derived from an EMBL/GenBank/DDBJ whole genome shotgun (WGS) entry which is preliminary data.</text>
</comment>
<name>A0A9N8DME2_9STRA</name>
<dbReference type="InterPro" id="IPR036514">
    <property type="entry name" value="SGNH_hydro_sf"/>
</dbReference>
<dbReference type="AlphaFoldDB" id="A0A9N8DME2"/>
<organism evidence="2 3">
    <name type="scientific">Seminavis robusta</name>
    <dbReference type="NCBI Taxonomy" id="568900"/>
    <lineage>
        <taxon>Eukaryota</taxon>
        <taxon>Sar</taxon>
        <taxon>Stramenopiles</taxon>
        <taxon>Ochrophyta</taxon>
        <taxon>Bacillariophyta</taxon>
        <taxon>Bacillariophyceae</taxon>
        <taxon>Bacillariophycidae</taxon>
        <taxon>Naviculales</taxon>
        <taxon>Naviculaceae</taxon>
        <taxon>Seminavis</taxon>
    </lineage>
</organism>
<feature type="compositionally biased region" description="Basic residues" evidence="1">
    <location>
        <begin position="131"/>
        <end position="143"/>
    </location>
</feature>
<dbReference type="SUPFAM" id="SSF52266">
    <property type="entry name" value="SGNH hydrolase"/>
    <property type="match status" value="1"/>
</dbReference>
<evidence type="ECO:0000256" key="1">
    <source>
        <dbReference type="SAM" id="MobiDB-lite"/>
    </source>
</evidence>
<dbReference type="OrthoDB" id="55568at2759"/>
<keyword evidence="3" id="KW-1185">Reference proteome</keyword>
<accession>A0A9N8DME2</accession>
<dbReference type="Gene3D" id="3.40.50.1110">
    <property type="entry name" value="SGNH hydrolase"/>
    <property type="match status" value="1"/>
</dbReference>
<dbReference type="Proteomes" id="UP001153069">
    <property type="component" value="Unassembled WGS sequence"/>
</dbReference>
<proteinExistence type="predicted"/>
<feature type="compositionally biased region" description="Basic and acidic residues" evidence="1">
    <location>
        <begin position="47"/>
        <end position="56"/>
    </location>
</feature>
<feature type="region of interest" description="Disordered" evidence="1">
    <location>
        <begin position="47"/>
        <end position="153"/>
    </location>
</feature>
<evidence type="ECO:0000313" key="2">
    <source>
        <dbReference type="EMBL" id="CAB9504921.1"/>
    </source>
</evidence>
<dbReference type="EMBL" id="CAICTM010000212">
    <property type="protein sequence ID" value="CAB9504921.1"/>
    <property type="molecule type" value="Genomic_DNA"/>
</dbReference>
<feature type="region of interest" description="Disordered" evidence="1">
    <location>
        <begin position="435"/>
        <end position="454"/>
    </location>
</feature>
<sequence length="633" mass="71139">MEDYYILVTWRRQAFAALLALVVILTLLEGHMEAQWTSSRRNMAGMRIKEKKDHQQRQSVPRMRGPSRNNINNVSAAVVHKKKNDTRPLKTGLKKQPNRTESSNETNFALLKDGPLPHNSRARSTSSILKKQPKRTRSFKNRGRSSSSPSFASLQSSFNNALQAMVQRGAMNSNISSRDQVLQHGFPRLWEPCVLLERLLVANNKTLEVVVLGGSASARPARDCTVEQEMPAQYSNLLQQRLSTMHSSSDDDDTLPKFRIINRAQGSMSSTTNALLMDQLIDPLTTDVIVWEFYINDECGAQGGGPSEQVRKLEFWLTRVQAIFAQAGRPPPPIILLYLWPKGAGNRLKRNETNTLKKVDPKGSLLVIDDHSYYRGWDIAVLNVAAAVDTSTVLANPSLLFDDAHHPSCTGVNLIADMLQHVFVTNLAAEQCSTTTTNGKIQQQHKRDGYGRPPHVGNMDSRWELLWTDLFRQNARLGSLTAWEPRIHHNASNLQVENMAEIYHWPNKTLVGKANPGRQDRKYAFVLPTCQTQEPLNITLLEPNLKWLGMSLTGNHIWLSLNHNKPVKLPEPDTSWNFANVFINQWIPVRQEVGEADKYVLSLCSSDSESIAYFQHLVGVSIPNDSDSFSGVS</sequence>
<evidence type="ECO:0000313" key="3">
    <source>
        <dbReference type="Proteomes" id="UP001153069"/>
    </source>
</evidence>
<protein>
    <submittedName>
        <fullName evidence="2">Uncharacterized protein</fullName>
    </submittedName>
</protein>
<feature type="compositionally biased region" description="Low complexity" evidence="1">
    <location>
        <begin position="144"/>
        <end position="153"/>
    </location>
</feature>
<gene>
    <name evidence="2" type="ORF">SEMRO_213_G088500.1</name>
</gene>